<dbReference type="SUPFAM" id="SSF47781">
    <property type="entry name" value="RuvA domain 2-like"/>
    <property type="match status" value="1"/>
</dbReference>
<dbReference type="OrthoDB" id="8687931at2"/>
<dbReference type="InterPro" id="IPR010994">
    <property type="entry name" value="RuvA_2-like"/>
</dbReference>
<reference evidence="4" key="1">
    <citation type="submission" date="2018-11" db="EMBL/GenBank/DDBJ databases">
        <title>FDA dAtabase for Regulatory Grade micrObial Sequences (FDA-ARGOS): Supporting development and validation of Infectious Disease Dx tests.</title>
        <authorList>
            <person name="Goldberg B."/>
            <person name="Campos J."/>
            <person name="Tallon L."/>
            <person name="Sadzewicz L."/>
            <person name="Zhao X."/>
            <person name="Vavikolanu K."/>
            <person name="Mehta A."/>
            <person name="Aluvathingal J."/>
            <person name="Nadendla S."/>
            <person name="Geyer C."/>
            <person name="Nandy P."/>
            <person name="Yan Y."/>
            <person name="Sichtig H."/>
        </authorList>
    </citation>
    <scope>NUCLEOTIDE SEQUENCE [LARGE SCALE GENOMIC DNA]</scope>
    <source>
        <strain evidence="4">FDAARGOS_614</strain>
    </source>
</reference>
<dbReference type="Proteomes" id="UP000270411">
    <property type="component" value="Chromosome 1"/>
</dbReference>
<dbReference type="Pfam" id="PF12836">
    <property type="entry name" value="HHH_3"/>
    <property type="match status" value="1"/>
</dbReference>
<dbReference type="Gene3D" id="1.10.150.320">
    <property type="entry name" value="Photosystem II 12 kDa extrinsic protein"/>
    <property type="match status" value="1"/>
</dbReference>
<evidence type="ECO:0000256" key="1">
    <source>
        <dbReference type="SAM" id="SignalP"/>
    </source>
</evidence>
<dbReference type="EMBL" id="CP033969">
    <property type="protein sequence ID" value="AZG15225.1"/>
    <property type="molecule type" value="Genomic_DNA"/>
</dbReference>
<feature type="signal peptide" evidence="1">
    <location>
        <begin position="1"/>
        <end position="17"/>
    </location>
</feature>
<gene>
    <name evidence="3" type="ORF">EHF44_01980</name>
</gene>
<dbReference type="PANTHER" id="PTHR21180">
    <property type="entry name" value="ENDONUCLEASE/EXONUCLEASE/PHOSPHATASE FAMILY DOMAIN-CONTAINING PROTEIN 1"/>
    <property type="match status" value="1"/>
</dbReference>
<dbReference type="GO" id="GO:0003677">
    <property type="term" value="F:DNA binding"/>
    <property type="evidence" value="ECO:0007669"/>
    <property type="project" value="InterPro"/>
</dbReference>
<feature type="domain" description="Helix-hairpin-helix DNA-binding motif class 1" evidence="2">
    <location>
        <begin position="58"/>
        <end position="77"/>
    </location>
</feature>
<dbReference type="GO" id="GO:0015628">
    <property type="term" value="P:protein secretion by the type II secretion system"/>
    <property type="evidence" value="ECO:0007669"/>
    <property type="project" value="TreeGrafter"/>
</dbReference>
<proteinExistence type="predicted"/>
<dbReference type="SMART" id="SM00278">
    <property type="entry name" value="HhH1"/>
    <property type="match status" value="2"/>
</dbReference>
<feature type="chain" id="PRO_5018305166" evidence="1">
    <location>
        <begin position="18"/>
        <end position="103"/>
    </location>
</feature>
<feature type="domain" description="Helix-hairpin-helix DNA-binding motif class 1" evidence="2">
    <location>
        <begin position="27"/>
        <end position="46"/>
    </location>
</feature>
<protein>
    <submittedName>
        <fullName evidence="3">Helix-hairpin-helix domain-containing protein</fullName>
    </submittedName>
</protein>
<organism evidence="3 4">
    <name type="scientific">Cupriavidus pauculus</name>
    <dbReference type="NCBI Taxonomy" id="82633"/>
    <lineage>
        <taxon>Bacteria</taxon>
        <taxon>Pseudomonadati</taxon>
        <taxon>Pseudomonadota</taxon>
        <taxon>Betaproteobacteria</taxon>
        <taxon>Burkholderiales</taxon>
        <taxon>Burkholderiaceae</taxon>
        <taxon>Cupriavidus</taxon>
    </lineage>
</organism>
<dbReference type="PANTHER" id="PTHR21180:SF32">
    <property type="entry name" value="ENDONUCLEASE_EXONUCLEASE_PHOSPHATASE FAMILY DOMAIN-CONTAINING PROTEIN 1"/>
    <property type="match status" value="1"/>
</dbReference>
<evidence type="ECO:0000313" key="4">
    <source>
        <dbReference type="Proteomes" id="UP000270411"/>
    </source>
</evidence>
<dbReference type="GO" id="GO:0015627">
    <property type="term" value="C:type II protein secretion system complex"/>
    <property type="evidence" value="ECO:0007669"/>
    <property type="project" value="TreeGrafter"/>
</dbReference>
<evidence type="ECO:0000313" key="3">
    <source>
        <dbReference type="EMBL" id="AZG15225.1"/>
    </source>
</evidence>
<accession>A0A3G8H4P3</accession>
<name>A0A3G8H4P3_9BURK</name>
<dbReference type="GO" id="GO:0006281">
    <property type="term" value="P:DNA repair"/>
    <property type="evidence" value="ECO:0007669"/>
    <property type="project" value="InterPro"/>
</dbReference>
<dbReference type="InterPro" id="IPR003583">
    <property type="entry name" value="Hlx-hairpin-Hlx_DNA-bd_motif"/>
</dbReference>
<dbReference type="AlphaFoldDB" id="A0A3G8H4P3"/>
<evidence type="ECO:0000259" key="2">
    <source>
        <dbReference type="SMART" id="SM00278"/>
    </source>
</evidence>
<dbReference type="KEGG" id="cpau:EHF44_01980"/>
<keyword evidence="1" id="KW-0732">Signal</keyword>
<dbReference type="InterPro" id="IPR051675">
    <property type="entry name" value="Endo/Exo/Phosphatase_dom_1"/>
</dbReference>
<sequence length="103" mass="10212">MAVACALAMLGAAPAFANVDVNGADEAALTSVKGIGPATAKRILEERERNGAYKDAADLADRVAGVGPKSAANLQEAGLTFGKPAPAAAAARKDAKPAPKAAR</sequence>